<dbReference type="SUPFAM" id="SSF53822">
    <property type="entry name" value="Periplasmic binding protein-like I"/>
    <property type="match status" value="1"/>
</dbReference>
<dbReference type="PANTHER" id="PTHR30146">
    <property type="entry name" value="LACI-RELATED TRANSCRIPTIONAL REPRESSOR"/>
    <property type="match status" value="1"/>
</dbReference>
<keyword evidence="7" id="KW-1185">Reference proteome</keyword>
<dbReference type="PANTHER" id="PTHR30146:SF109">
    <property type="entry name" value="HTH-TYPE TRANSCRIPTIONAL REGULATOR GALS"/>
    <property type="match status" value="1"/>
</dbReference>
<dbReference type="OrthoDB" id="269117at2"/>
<dbReference type="CDD" id="cd06267">
    <property type="entry name" value="PBP1_LacI_sugar_binding-like"/>
    <property type="match status" value="1"/>
</dbReference>
<dbReference type="Gene3D" id="1.10.260.40">
    <property type="entry name" value="lambda repressor-like DNA-binding domains"/>
    <property type="match status" value="1"/>
</dbReference>
<evidence type="ECO:0000313" key="7">
    <source>
        <dbReference type="Proteomes" id="UP000094570"/>
    </source>
</evidence>
<dbReference type="RefSeq" id="WP_069293906.1">
    <property type="nucleotide sequence ID" value="NZ_CP140110.1"/>
</dbReference>
<dbReference type="Pfam" id="PF13377">
    <property type="entry name" value="Peripla_BP_3"/>
    <property type="match status" value="1"/>
</dbReference>
<evidence type="ECO:0000259" key="4">
    <source>
        <dbReference type="PROSITE" id="PS50932"/>
    </source>
</evidence>
<proteinExistence type="predicted"/>
<reference evidence="7" key="1">
    <citation type="submission" date="2016-04" db="EMBL/GenBank/DDBJ databases">
        <title>The genome sequence project of a novel Fervidobacterium isolate from a hot spring in Thailand.</title>
        <authorList>
            <person name="Gonzalez J.M."/>
            <person name="Cuecas A."/>
            <person name="Kanoksilapatham W."/>
        </authorList>
    </citation>
    <scope>NUCLEOTIDE SEQUENCE [LARGE SCALE GENOMIC DNA]</scope>
    <source>
        <strain evidence="7">FC2004</strain>
    </source>
</reference>
<evidence type="ECO:0000256" key="1">
    <source>
        <dbReference type="ARBA" id="ARBA00023015"/>
    </source>
</evidence>
<sequence>MTIKEFAKICGVSVATVSRVFNEPEKVKEETRERILRIAKEYNYTPHSVAKSLREKRTGIYALTVMSTVERVFEDSYVSKFLRGAVKYFSEHGLKLVVDVLTSGDVRAYYTKLVKSRLIDGVILMDLKDDDERVELLKYYGFPFVCVGRNNKNDFVYVDSDGYLGGRQAGEHFLELGVGSVIFIGGDPNLPFERDRRKGFSDALEGSGISIVYEYAFYEERNVRDILETYVGRIEGIFCTSDVMAYAALRFCERNGLDVPIVGFDNILLSEIAGITTVDQHIELVGEKAAEKLHKVSLGEPVGSEIIVTELVVRSTKRFMLRKARA</sequence>
<dbReference type="PROSITE" id="PS50932">
    <property type="entry name" value="HTH_LACI_2"/>
    <property type="match status" value="1"/>
</dbReference>
<dbReference type="AlphaFoldDB" id="A0A1E3G0E6"/>
<dbReference type="SMART" id="SM00354">
    <property type="entry name" value="HTH_LACI"/>
    <property type="match status" value="1"/>
</dbReference>
<dbReference type="SUPFAM" id="SSF47413">
    <property type="entry name" value="lambda repressor-like DNA-binding domains"/>
    <property type="match status" value="1"/>
</dbReference>
<dbReference type="PROSITE" id="PS50937">
    <property type="entry name" value="HTH_MERR_2"/>
    <property type="match status" value="1"/>
</dbReference>
<dbReference type="InterPro" id="IPR000551">
    <property type="entry name" value="MerR-type_HTH_dom"/>
</dbReference>
<organism evidence="6 7">
    <name type="scientific">Fervidobacterium thailandense</name>
    <dbReference type="NCBI Taxonomy" id="1008305"/>
    <lineage>
        <taxon>Bacteria</taxon>
        <taxon>Thermotogati</taxon>
        <taxon>Thermotogota</taxon>
        <taxon>Thermotogae</taxon>
        <taxon>Thermotogales</taxon>
        <taxon>Fervidobacteriaceae</taxon>
        <taxon>Fervidobacterium</taxon>
    </lineage>
</organism>
<dbReference type="InterPro" id="IPR010982">
    <property type="entry name" value="Lambda_DNA-bd_dom_sf"/>
</dbReference>
<evidence type="ECO:0000313" key="6">
    <source>
        <dbReference type="EMBL" id="ODN29692.1"/>
    </source>
</evidence>
<dbReference type="InterPro" id="IPR028082">
    <property type="entry name" value="Peripla_BP_I"/>
</dbReference>
<keyword evidence="1" id="KW-0805">Transcription regulation</keyword>
<gene>
    <name evidence="6" type="ORF">A4H02_09320</name>
</gene>
<protein>
    <submittedName>
        <fullName evidence="6">LacI family transcriptional regulator</fullName>
    </submittedName>
</protein>
<accession>A0A1E3G0E6</accession>
<dbReference type="Gene3D" id="3.40.50.2300">
    <property type="match status" value="2"/>
</dbReference>
<comment type="caution">
    <text evidence="6">The sequence shown here is derived from an EMBL/GenBank/DDBJ whole genome shotgun (WGS) entry which is preliminary data.</text>
</comment>
<feature type="domain" description="HTH lacI-type" evidence="4">
    <location>
        <begin position="1"/>
        <end position="55"/>
    </location>
</feature>
<dbReference type="GO" id="GO:0003700">
    <property type="term" value="F:DNA-binding transcription factor activity"/>
    <property type="evidence" value="ECO:0007669"/>
    <property type="project" value="TreeGrafter"/>
</dbReference>
<dbReference type="STRING" id="1008305.A4H02_09320"/>
<keyword evidence="3" id="KW-0804">Transcription</keyword>
<dbReference type="Proteomes" id="UP000094570">
    <property type="component" value="Unassembled WGS sequence"/>
</dbReference>
<dbReference type="InterPro" id="IPR000843">
    <property type="entry name" value="HTH_LacI"/>
</dbReference>
<keyword evidence="2" id="KW-0238">DNA-binding</keyword>
<dbReference type="CDD" id="cd01392">
    <property type="entry name" value="HTH_LacI"/>
    <property type="match status" value="1"/>
</dbReference>
<feature type="domain" description="HTH merR-type" evidence="5">
    <location>
        <begin position="1"/>
        <end position="17"/>
    </location>
</feature>
<name>A0A1E3G0E6_9BACT</name>
<dbReference type="Pfam" id="PF00356">
    <property type="entry name" value="LacI"/>
    <property type="match status" value="1"/>
</dbReference>
<dbReference type="EMBL" id="LWAF01000024">
    <property type="protein sequence ID" value="ODN29692.1"/>
    <property type="molecule type" value="Genomic_DNA"/>
</dbReference>
<evidence type="ECO:0000259" key="5">
    <source>
        <dbReference type="PROSITE" id="PS50937"/>
    </source>
</evidence>
<evidence type="ECO:0000256" key="2">
    <source>
        <dbReference type="ARBA" id="ARBA00023125"/>
    </source>
</evidence>
<evidence type="ECO:0000256" key="3">
    <source>
        <dbReference type="ARBA" id="ARBA00023163"/>
    </source>
</evidence>
<dbReference type="GO" id="GO:0000976">
    <property type="term" value="F:transcription cis-regulatory region binding"/>
    <property type="evidence" value="ECO:0007669"/>
    <property type="project" value="TreeGrafter"/>
</dbReference>
<dbReference type="InterPro" id="IPR046335">
    <property type="entry name" value="LacI/GalR-like_sensor"/>
</dbReference>